<dbReference type="VEuPathDB" id="FungiDB:FOXG_08477"/>
<proteinExistence type="predicted"/>
<dbReference type="AlphaFoldDB" id="A0A420RFC9"/>
<feature type="region of interest" description="Disordered" evidence="1">
    <location>
        <begin position="35"/>
        <end position="84"/>
    </location>
</feature>
<dbReference type="VEuPathDB" id="FungiDB:FOC1_g10010264"/>
<dbReference type="VEuPathDB" id="FungiDB:FOC4_g10011854"/>
<feature type="compositionally biased region" description="Polar residues" evidence="1">
    <location>
        <begin position="53"/>
        <end position="72"/>
    </location>
</feature>
<protein>
    <submittedName>
        <fullName evidence="2">Uncharacterized protein</fullName>
    </submittedName>
</protein>
<accession>A0A420RFC9</accession>
<evidence type="ECO:0000256" key="1">
    <source>
        <dbReference type="SAM" id="MobiDB-lite"/>
    </source>
</evidence>
<dbReference type="VEuPathDB" id="FungiDB:FOMG_12421"/>
<feature type="compositionally biased region" description="Polar residues" evidence="1">
    <location>
        <begin position="106"/>
        <end position="139"/>
    </location>
</feature>
<reference evidence="2 3" key="1">
    <citation type="journal article" date="2018" name="Sci. Rep.">
        <title>Characterisation of pathogen-specific regions and novel effector candidates in Fusarium oxysporum f. sp. cepae.</title>
        <authorList>
            <person name="Armitage A.D."/>
            <person name="Taylor A."/>
            <person name="Sobczyk M.K."/>
            <person name="Baxter L."/>
            <person name="Greenfield B.P."/>
            <person name="Bates H.J."/>
            <person name="Wilson F."/>
            <person name="Jackson A.C."/>
            <person name="Ott S."/>
            <person name="Harrison R.J."/>
            <person name="Clarkson J.P."/>
        </authorList>
    </citation>
    <scope>NUCLEOTIDE SEQUENCE [LARGE SCALE GENOMIC DNA]</scope>
    <source>
        <strain evidence="2 3">Fo_A28</strain>
    </source>
</reference>
<dbReference type="Proteomes" id="UP000285860">
    <property type="component" value="Unassembled WGS sequence"/>
</dbReference>
<evidence type="ECO:0000313" key="3">
    <source>
        <dbReference type="Proteomes" id="UP000285860"/>
    </source>
</evidence>
<sequence>MNEPNYFNVPYGTPASPSFAAAAFTASKPKYENLMKHHPSLPSMPENMFSAPLPSNSTTPRPTYRQSLSSSSFGVDPPRPPRDGFDPFVSESAHVLSLQHPAVTRFSDQFPDSSDISTSMNNNSTDSISPMNNSGINGQTSTPPSSPPSSMGFYVKAKKSLESKLKLKARREEPMCSAIPQHVHQCATMDGTGNYSSVLQITKTGSWLKDDVGKPKLRRRLFGRAPWVRKESADSFSSVSSSMREILKVHVNCVNGQFPGGEARRIKTPPLAEDTTSGRPRSFFTETVPPTEADQMEPPSRRNSLQTVRRQSIVADTYEWWEKMPKKPVHRSPFQERIPFEFQLPEHLPSSPMCPTNEKHVSGGAGICVYHGRRKVASRLLPV</sequence>
<dbReference type="EMBL" id="MRCY01000020">
    <property type="protein sequence ID" value="RKL15721.1"/>
    <property type="molecule type" value="Genomic_DNA"/>
</dbReference>
<gene>
    <name evidence="2" type="ORF">BFJ68_g5488</name>
</gene>
<feature type="region of interest" description="Disordered" evidence="1">
    <location>
        <begin position="106"/>
        <end position="153"/>
    </location>
</feature>
<evidence type="ECO:0000313" key="2">
    <source>
        <dbReference type="EMBL" id="RKL15721.1"/>
    </source>
</evidence>
<comment type="caution">
    <text evidence="2">The sequence shown here is derived from an EMBL/GenBank/DDBJ whole genome shotgun (WGS) entry which is preliminary data.</text>
</comment>
<organism evidence="2 3">
    <name type="scientific">Fusarium oxysporum</name>
    <name type="common">Fusarium vascular wilt</name>
    <dbReference type="NCBI Taxonomy" id="5507"/>
    <lineage>
        <taxon>Eukaryota</taxon>
        <taxon>Fungi</taxon>
        <taxon>Dikarya</taxon>
        <taxon>Ascomycota</taxon>
        <taxon>Pezizomycotina</taxon>
        <taxon>Sordariomycetes</taxon>
        <taxon>Hypocreomycetidae</taxon>
        <taxon>Hypocreales</taxon>
        <taxon>Nectriaceae</taxon>
        <taxon>Fusarium</taxon>
        <taxon>Fusarium oxysporum species complex</taxon>
    </lineage>
</organism>
<feature type="region of interest" description="Disordered" evidence="1">
    <location>
        <begin position="261"/>
        <end position="305"/>
    </location>
</feature>
<dbReference type="VEuPathDB" id="FungiDB:FOIG_08175"/>
<name>A0A420RFC9_FUSOX</name>
<dbReference type="VEuPathDB" id="FungiDB:FOZG_06760"/>